<feature type="transmembrane region" description="Helical" evidence="13">
    <location>
        <begin position="582"/>
        <end position="606"/>
    </location>
</feature>
<organism evidence="15">
    <name type="scientific">Dissoconium aciculare CBS 342.82</name>
    <dbReference type="NCBI Taxonomy" id="1314786"/>
    <lineage>
        <taxon>Eukaryota</taxon>
        <taxon>Fungi</taxon>
        <taxon>Dikarya</taxon>
        <taxon>Ascomycota</taxon>
        <taxon>Pezizomycotina</taxon>
        <taxon>Dothideomycetes</taxon>
        <taxon>Dothideomycetidae</taxon>
        <taxon>Mycosphaerellales</taxon>
        <taxon>Dissoconiaceae</taxon>
        <taxon>Dissoconium</taxon>
    </lineage>
</organism>
<dbReference type="AlphaFoldDB" id="A0A6J3LSU2"/>
<evidence type="ECO:0000256" key="10">
    <source>
        <dbReference type="ARBA" id="ARBA00023315"/>
    </source>
</evidence>
<dbReference type="Pfam" id="PF03062">
    <property type="entry name" value="MBOAT"/>
    <property type="match status" value="1"/>
</dbReference>
<reference evidence="15" key="2">
    <citation type="submission" date="2020-04" db="EMBL/GenBank/DDBJ databases">
        <authorList>
            <consortium name="NCBI Genome Project"/>
        </authorList>
    </citation>
    <scope>NUCLEOTIDE SEQUENCE</scope>
    <source>
        <strain evidence="15">CBS 342.82</strain>
    </source>
</reference>
<keyword evidence="8 13" id="KW-1133">Transmembrane helix</keyword>
<dbReference type="GO" id="GO:0004144">
    <property type="term" value="F:diacylglycerol O-acyltransferase activity"/>
    <property type="evidence" value="ECO:0007669"/>
    <property type="project" value="UniProtKB-EC"/>
</dbReference>
<dbReference type="PANTHER" id="PTHR10408">
    <property type="entry name" value="STEROL O-ACYLTRANSFERASE"/>
    <property type="match status" value="1"/>
</dbReference>
<feature type="transmembrane region" description="Helical" evidence="13">
    <location>
        <begin position="405"/>
        <end position="424"/>
    </location>
</feature>
<feature type="transmembrane region" description="Helical" evidence="13">
    <location>
        <begin position="549"/>
        <end position="570"/>
    </location>
</feature>
<evidence type="ECO:0000256" key="1">
    <source>
        <dbReference type="ARBA" id="ARBA00004477"/>
    </source>
</evidence>
<proteinExistence type="inferred from homology"/>
<feature type="transmembrane region" description="Helical" evidence="13">
    <location>
        <begin position="516"/>
        <end position="537"/>
    </location>
</feature>
<dbReference type="GO" id="GO:0019432">
    <property type="term" value="P:triglyceride biosynthetic process"/>
    <property type="evidence" value="ECO:0007669"/>
    <property type="project" value="TreeGrafter"/>
</dbReference>
<evidence type="ECO:0000313" key="15">
    <source>
        <dbReference type="RefSeq" id="XP_033455395.1"/>
    </source>
</evidence>
<dbReference type="OrthoDB" id="10039049at2759"/>
<keyword evidence="9 13" id="KW-0472">Membrane</keyword>
<dbReference type="InterPro" id="IPR014371">
    <property type="entry name" value="Oat_ACAT_DAG_ARE"/>
</dbReference>
<evidence type="ECO:0000256" key="6">
    <source>
        <dbReference type="ARBA" id="ARBA00022692"/>
    </source>
</evidence>
<evidence type="ECO:0000256" key="7">
    <source>
        <dbReference type="ARBA" id="ARBA00022824"/>
    </source>
</evidence>
<evidence type="ECO:0000256" key="9">
    <source>
        <dbReference type="ARBA" id="ARBA00023136"/>
    </source>
</evidence>
<dbReference type="Proteomes" id="UP000504637">
    <property type="component" value="Unplaced"/>
</dbReference>
<keyword evidence="14" id="KW-1185">Reference proteome</keyword>
<dbReference type="RefSeq" id="XP_033455395.1">
    <property type="nucleotide sequence ID" value="XM_033603517.1"/>
</dbReference>
<comment type="pathway">
    <text evidence="2">Lipid metabolism.</text>
</comment>
<evidence type="ECO:0000256" key="13">
    <source>
        <dbReference type="SAM" id="Phobius"/>
    </source>
</evidence>
<evidence type="ECO:0000256" key="3">
    <source>
        <dbReference type="ARBA" id="ARBA00009010"/>
    </source>
</evidence>
<dbReference type="GO" id="GO:0005789">
    <property type="term" value="C:endoplasmic reticulum membrane"/>
    <property type="evidence" value="ECO:0007669"/>
    <property type="project" value="UniProtKB-SubCell"/>
</dbReference>
<keyword evidence="7" id="KW-0256">Endoplasmic reticulum</keyword>
<feature type="transmembrane region" description="Helical" evidence="13">
    <location>
        <begin position="452"/>
        <end position="473"/>
    </location>
</feature>
<feature type="transmembrane region" description="Helical" evidence="13">
    <location>
        <begin position="224"/>
        <end position="244"/>
    </location>
</feature>
<keyword evidence="6 13" id="KW-0812">Transmembrane</keyword>
<evidence type="ECO:0000256" key="11">
    <source>
        <dbReference type="ARBA" id="ARBA00023568"/>
    </source>
</evidence>
<dbReference type="InterPro" id="IPR004299">
    <property type="entry name" value="MBOAT_fam"/>
</dbReference>
<feature type="transmembrane region" description="Helical" evidence="13">
    <location>
        <begin position="282"/>
        <end position="303"/>
    </location>
</feature>
<reference evidence="15" key="3">
    <citation type="submission" date="2025-08" db="UniProtKB">
        <authorList>
            <consortium name="RefSeq"/>
        </authorList>
    </citation>
    <scope>IDENTIFICATION</scope>
    <source>
        <strain evidence="15">CBS 342.82</strain>
    </source>
</reference>
<comment type="similarity">
    <text evidence="3">Belongs to the membrane-bound acyltransferase family. Sterol o-acyltransferase subfamily.</text>
</comment>
<evidence type="ECO:0000256" key="5">
    <source>
        <dbReference type="ARBA" id="ARBA00022679"/>
    </source>
</evidence>
<name>A0A6J3LSU2_9PEZI</name>
<evidence type="ECO:0000256" key="8">
    <source>
        <dbReference type="ARBA" id="ARBA00022989"/>
    </source>
</evidence>
<keyword evidence="10" id="KW-0012">Acyltransferase</keyword>
<reference evidence="15" key="1">
    <citation type="submission" date="2020-01" db="EMBL/GenBank/DDBJ databases">
        <authorList>
            <consortium name="DOE Joint Genome Institute"/>
            <person name="Haridas S."/>
            <person name="Albert R."/>
            <person name="Binder M."/>
            <person name="Bloem J."/>
            <person name="Labutti K."/>
            <person name="Salamov A."/>
            <person name="Andreopoulos B."/>
            <person name="Baker S.E."/>
            <person name="Barry K."/>
            <person name="Bills G."/>
            <person name="Bluhm B.H."/>
            <person name="Cannon C."/>
            <person name="Castanera R."/>
            <person name="Culley D.E."/>
            <person name="Daum C."/>
            <person name="Ezra D."/>
            <person name="Gonzalez J.B."/>
            <person name="Henrissat B."/>
            <person name="Kuo A."/>
            <person name="Liang C."/>
            <person name="Lipzen A."/>
            <person name="Lutzoni F."/>
            <person name="Magnuson J."/>
            <person name="Mondo S."/>
            <person name="Nolan M."/>
            <person name="Ohm R."/>
            <person name="Pangilinan J."/>
            <person name="Park H.-J."/>
            <person name="Ramirez L."/>
            <person name="Alfaro M."/>
            <person name="Sun H."/>
            <person name="Tritt A."/>
            <person name="Yoshinaga Y."/>
            <person name="Zwiers L.-H."/>
            <person name="Turgeon B.G."/>
            <person name="Goodwin S.B."/>
            <person name="Spatafora J.W."/>
            <person name="Crous P.W."/>
            <person name="Grigoriev I.V."/>
        </authorList>
    </citation>
    <scope>NUCLEOTIDE SEQUENCE</scope>
    <source>
        <strain evidence="15">CBS 342.82</strain>
    </source>
</reference>
<protein>
    <recommendedName>
        <fullName evidence="4">diacylglycerol O-acyltransferase</fullName>
        <ecNumber evidence="4">2.3.1.20</ecNumber>
    </recommendedName>
</protein>
<gene>
    <name evidence="15" type="ORF">K489DRAFT_374386</name>
</gene>
<evidence type="ECO:0000256" key="2">
    <source>
        <dbReference type="ARBA" id="ARBA00005189"/>
    </source>
</evidence>
<dbReference type="PANTHER" id="PTHR10408:SF7">
    <property type="entry name" value="DIACYLGLYCEROL O-ACYLTRANSFERASE 1"/>
    <property type="match status" value="1"/>
</dbReference>
<evidence type="ECO:0000313" key="14">
    <source>
        <dbReference type="Proteomes" id="UP000504637"/>
    </source>
</evidence>
<evidence type="ECO:0000256" key="4">
    <source>
        <dbReference type="ARBA" id="ARBA00013244"/>
    </source>
</evidence>
<dbReference type="EC" id="2.3.1.20" evidence="4"/>
<accession>A0A6J3LSU2</accession>
<sequence length="631" mass="71049">MYEIYRQSLRQPSSPTLYLPRYPCIIPWISKLFARQTVPETPAFNALPPPTRRAIITTSDFTSLTASYSAAEAILEIPAITTTTFTSLPVEQHPILTGGGKTPRTPPAGLEIASQDMAKDSLQNGTVKAANGKPANNRNQKERAAKEVIDERGSTRYKHTFAIHHVSRPSLFSPETKTPPDALGFRNLMGLVILFSNLRLMVDNFQKYGLLVTVAGAKVRSEDWYWSAVLYALTPCHLFIAYMIEYLASQTALRAAGVKKKRDGDDSDSFEGKTGGVKETIFSTWTIIALLHALNATFMLVYATYKVYNNIHNPGLGTIAEMHSIIVWLKVCSYAFTNRDLRHAMLYPDPSPDSQIVPALYRSCPYPRNINFGNICYFWWAPTLVYQPVYPRSEKIRWDFVFRRLCEFSLLCILIFVTSAQYAAPLLHNSLEDISQLRVLHIVERVMKLSTISLVCWLAGFFAIFQSLLNALAELMRFGDRDFYGDWWNSTSLKSYWTSWNRPVTHFMKRHIYSPLVGRGVPPFAASLITFLFSGVLHELLIGVPTHSILGVAFFGMVGQIPLIFFTELLPKWFGRGPNVRLAGNLTFWISFCFFGQPIAALMYFFAWQSKFGSPGARPSWPGMGVAGVVS</sequence>
<comment type="subcellular location">
    <subcellularLocation>
        <location evidence="1">Endoplasmic reticulum membrane</location>
        <topology evidence="1">Multi-pass membrane protein</topology>
    </subcellularLocation>
</comment>
<feature type="region of interest" description="Disordered" evidence="12">
    <location>
        <begin position="127"/>
        <end position="147"/>
    </location>
</feature>
<keyword evidence="5" id="KW-0808">Transferase</keyword>
<dbReference type="GeneID" id="54361317"/>
<comment type="function">
    <text evidence="11">Sterol O-acyltransferase that catalyzes the formation of stery esters.</text>
</comment>
<evidence type="ECO:0000256" key="12">
    <source>
        <dbReference type="SAM" id="MobiDB-lite"/>
    </source>
</evidence>